<dbReference type="EMBL" id="JBCNJP010010605">
    <property type="protein sequence ID" value="KAK9048688.1"/>
    <property type="molecule type" value="Genomic_DNA"/>
</dbReference>
<evidence type="ECO:0000256" key="6">
    <source>
        <dbReference type="ARBA" id="ARBA00023277"/>
    </source>
</evidence>
<dbReference type="InterPro" id="IPR020422">
    <property type="entry name" value="TYR_PHOSPHATASE_DUAL_dom"/>
</dbReference>
<accession>A0AAP0GGP3</accession>
<dbReference type="Pfam" id="PF16561">
    <property type="entry name" value="AMPK1_CBM"/>
    <property type="match status" value="1"/>
</dbReference>
<dbReference type="SUPFAM" id="SSF81296">
    <property type="entry name" value="E set domains"/>
    <property type="match status" value="1"/>
</dbReference>
<dbReference type="GO" id="GO:0019203">
    <property type="term" value="F:carbohydrate phosphatase activity"/>
    <property type="evidence" value="ECO:0007669"/>
    <property type="project" value="InterPro"/>
</dbReference>
<evidence type="ECO:0000313" key="11">
    <source>
        <dbReference type="Proteomes" id="UP001408789"/>
    </source>
</evidence>
<comment type="caution">
    <text evidence="10">The sequence shown here is derived from an EMBL/GenBank/DDBJ whole genome shotgun (WGS) entry which is preliminary data.</text>
</comment>
<dbReference type="InterPro" id="IPR045204">
    <property type="entry name" value="DSP_laforin-like"/>
</dbReference>
<evidence type="ECO:0000256" key="5">
    <source>
        <dbReference type="ARBA" id="ARBA00022946"/>
    </source>
</evidence>
<dbReference type="GO" id="GO:0004721">
    <property type="term" value="F:phosphoprotein phosphatase activity"/>
    <property type="evidence" value="ECO:0007669"/>
    <property type="project" value="UniProtKB-KW"/>
</dbReference>
<dbReference type="FunFam" id="2.60.40.10:FF:000992">
    <property type="entry name" value="Phosphoglucan phosphatase DSP4, chloroplastic"/>
    <property type="match status" value="1"/>
</dbReference>
<feature type="domain" description="Tyrosine specific protein phosphatases" evidence="9">
    <location>
        <begin position="173"/>
        <end position="231"/>
    </location>
</feature>
<evidence type="ECO:0000256" key="3">
    <source>
        <dbReference type="ARBA" id="ARBA00022801"/>
    </source>
</evidence>
<evidence type="ECO:0000256" key="2">
    <source>
        <dbReference type="ARBA" id="ARBA00022640"/>
    </source>
</evidence>
<evidence type="ECO:0000259" key="9">
    <source>
        <dbReference type="PROSITE" id="PS50056"/>
    </source>
</evidence>
<name>A0AAP0GGP3_9ASTR</name>
<dbReference type="Proteomes" id="UP001408789">
    <property type="component" value="Unassembled WGS sequence"/>
</dbReference>
<sequence length="378" mass="42654">MNCLQNLPRSSSVFSSQSIKIHSAIHPCFVNITTNHHEKRLMNAASLRQMCSVKATPSSTSDVNMEESDEKSDVYSSNMTEAMGAVLTYRHELGMNYDFITPDLIVGSCLQTPADVDKLRSIGVKTVYCLQQNSDLEYFSVDIEAIREYASTFDDIQHLRAEIRDFDAYDLRLRLPHVVSKLHKAINRNGGITYIHCTAGLGRAPATALAYMFWVQGYQLNDAVTSLQSKRACFPKVDAIKGATIDILTGLKRKPVTLTWKGDECSTVEISGLDIGWGQKVPLIYDESQGLWTLHRDLPEGRYEYKYIVDGEWVTNKNELLTLVDKDGNVNNYIQVNDDDPESVSTALWERVRSDDFDLTTNERQVILQALDNFSDEE</sequence>
<organism evidence="10 11">
    <name type="scientific">Deinandra increscens subsp. villosa</name>
    <dbReference type="NCBI Taxonomy" id="3103831"/>
    <lineage>
        <taxon>Eukaryota</taxon>
        <taxon>Viridiplantae</taxon>
        <taxon>Streptophyta</taxon>
        <taxon>Embryophyta</taxon>
        <taxon>Tracheophyta</taxon>
        <taxon>Spermatophyta</taxon>
        <taxon>Magnoliopsida</taxon>
        <taxon>eudicotyledons</taxon>
        <taxon>Gunneridae</taxon>
        <taxon>Pentapetalae</taxon>
        <taxon>asterids</taxon>
        <taxon>campanulids</taxon>
        <taxon>Asterales</taxon>
        <taxon>Asteraceae</taxon>
        <taxon>Asteroideae</taxon>
        <taxon>Heliantheae alliance</taxon>
        <taxon>Madieae</taxon>
        <taxon>Madiinae</taxon>
        <taxon>Deinandra</taxon>
    </lineage>
</organism>
<evidence type="ECO:0000313" key="10">
    <source>
        <dbReference type="EMBL" id="KAK9048688.1"/>
    </source>
</evidence>
<evidence type="ECO:0000256" key="1">
    <source>
        <dbReference type="ARBA" id="ARBA00004474"/>
    </source>
</evidence>
<dbReference type="CDD" id="cd14526">
    <property type="entry name" value="DSP_laforin-like"/>
    <property type="match status" value="1"/>
</dbReference>
<proteinExistence type="predicted"/>
<keyword evidence="2" id="KW-0934">Plastid</keyword>
<dbReference type="SMART" id="SM00195">
    <property type="entry name" value="DSPc"/>
    <property type="match status" value="1"/>
</dbReference>
<dbReference type="InterPro" id="IPR013783">
    <property type="entry name" value="Ig-like_fold"/>
</dbReference>
<reference evidence="10 11" key="1">
    <citation type="submission" date="2024-04" db="EMBL/GenBank/DDBJ databases">
        <title>The reference genome of an endangered Asteraceae, Deinandra increscens subsp. villosa, native to the Central Coast of California.</title>
        <authorList>
            <person name="Guilliams M."/>
            <person name="Hasenstab-Lehman K."/>
            <person name="Meyer R."/>
            <person name="Mcevoy S."/>
        </authorList>
    </citation>
    <scope>NUCLEOTIDE SEQUENCE [LARGE SCALE GENOMIC DNA]</scope>
    <source>
        <tissue evidence="10">Leaf</tissue>
    </source>
</reference>
<dbReference type="FunFam" id="3.90.190.10:FF:000069">
    <property type="entry name" value="Phosphoglucan phosphatase DSP4, chloroplastic"/>
    <property type="match status" value="1"/>
</dbReference>
<feature type="domain" description="Tyrosine-protein phosphatase" evidence="8">
    <location>
        <begin position="96"/>
        <end position="253"/>
    </location>
</feature>
<protein>
    <recommendedName>
        <fullName evidence="7">Dual specificity protein phosphatase 4</fullName>
    </recommendedName>
</protein>
<evidence type="ECO:0000256" key="4">
    <source>
        <dbReference type="ARBA" id="ARBA00022912"/>
    </source>
</evidence>
<dbReference type="GO" id="GO:0005983">
    <property type="term" value="P:starch catabolic process"/>
    <property type="evidence" value="ECO:0007669"/>
    <property type="project" value="TreeGrafter"/>
</dbReference>
<dbReference type="SUPFAM" id="SSF52799">
    <property type="entry name" value="(Phosphotyrosine protein) phosphatases II"/>
    <property type="match status" value="1"/>
</dbReference>
<dbReference type="PANTHER" id="PTHR46642:SF3">
    <property type="entry name" value="PHOSPHOGLUCAN PHOSPHATASE DSP4, CHLOROPLASTIC"/>
    <property type="match status" value="1"/>
</dbReference>
<dbReference type="PROSITE" id="PS50054">
    <property type="entry name" value="TYR_PHOSPHATASE_DUAL"/>
    <property type="match status" value="1"/>
</dbReference>
<dbReference type="PANTHER" id="PTHR46642">
    <property type="entry name" value="DUAL SPECIFICITY PHOSPHATASE, SUBGROUP, CATALYTIC DOMAIN"/>
    <property type="match status" value="1"/>
</dbReference>
<dbReference type="InterPro" id="IPR000340">
    <property type="entry name" value="Dual-sp_phosphatase_cat-dom"/>
</dbReference>
<dbReference type="GO" id="GO:0009507">
    <property type="term" value="C:chloroplast"/>
    <property type="evidence" value="ECO:0007669"/>
    <property type="project" value="TreeGrafter"/>
</dbReference>
<dbReference type="GO" id="GO:2001070">
    <property type="term" value="F:starch binding"/>
    <property type="evidence" value="ECO:0007669"/>
    <property type="project" value="TreeGrafter"/>
</dbReference>
<dbReference type="CDD" id="cd02859">
    <property type="entry name" value="E_set_AMPKbeta_like_N"/>
    <property type="match status" value="1"/>
</dbReference>
<keyword evidence="5" id="KW-0809">Transit peptide</keyword>
<evidence type="ECO:0000259" key="8">
    <source>
        <dbReference type="PROSITE" id="PS50054"/>
    </source>
</evidence>
<keyword evidence="3" id="KW-0378">Hydrolase</keyword>
<keyword evidence="11" id="KW-1185">Reference proteome</keyword>
<gene>
    <name evidence="10" type="ORF">SSX86_032346</name>
</gene>
<dbReference type="InterPro" id="IPR014756">
    <property type="entry name" value="Ig_E-set"/>
</dbReference>
<comment type="subcellular location">
    <subcellularLocation>
        <location evidence="1">Plastid</location>
    </subcellularLocation>
</comment>
<keyword evidence="6" id="KW-0119">Carbohydrate metabolism</keyword>
<dbReference type="PROSITE" id="PS50056">
    <property type="entry name" value="TYR_PHOSPHATASE_2"/>
    <property type="match status" value="1"/>
</dbReference>
<keyword evidence="4" id="KW-0904">Protein phosphatase</keyword>
<dbReference type="InterPro" id="IPR000387">
    <property type="entry name" value="Tyr_Pase_dom"/>
</dbReference>
<dbReference type="InterPro" id="IPR032640">
    <property type="entry name" value="AMPK1_CBM"/>
</dbReference>
<dbReference type="Pfam" id="PF00782">
    <property type="entry name" value="DSPc"/>
    <property type="match status" value="1"/>
</dbReference>
<dbReference type="AlphaFoldDB" id="A0AAP0GGP3"/>
<dbReference type="Gene3D" id="2.60.40.10">
    <property type="entry name" value="Immunoglobulins"/>
    <property type="match status" value="1"/>
</dbReference>
<dbReference type="InterPro" id="IPR029021">
    <property type="entry name" value="Prot-tyrosine_phosphatase-like"/>
</dbReference>
<dbReference type="Gene3D" id="3.90.190.10">
    <property type="entry name" value="Protein tyrosine phosphatase superfamily"/>
    <property type="match status" value="1"/>
</dbReference>
<evidence type="ECO:0000256" key="7">
    <source>
        <dbReference type="ARBA" id="ARBA00081846"/>
    </source>
</evidence>
<dbReference type="InterPro" id="IPR052832">
    <property type="entry name" value="Starch-Glucan_Phosphatase"/>
</dbReference>